<feature type="domain" description="Glucosamine/galactosamine-6-phosphate isomerase" evidence="2">
    <location>
        <begin position="36"/>
        <end position="260"/>
    </location>
</feature>
<organism evidence="3 4">
    <name type="scientific">Larkinella arboricola</name>
    <dbReference type="NCBI Taxonomy" id="643671"/>
    <lineage>
        <taxon>Bacteria</taxon>
        <taxon>Pseudomonadati</taxon>
        <taxon>Bacteroidota</taxon>
        <taxon>Cytophagia</taxon>
        <taxon>Cytophagales</taxon>
        <taxon>Spirosomataceae</taxon>
        <taxon>Larkinella</taxon>
    </lineage>
</organism>
<sequence>MISEPSVSENALGRQPGEPVQSAITYEKIPTHIYADAKDASRAVAREIAALIREKQQKGQQCVLGLATGSSPKTVYAELIRQHREEGLSFRNVVSFNLDEYYPMEPDSLQSYVRFMKEQLFDHVDIPEGNYFIPDGTVAPNKVSEFSRAYEEKIQSYGGLDFQLLGIGGNGHIGFNEPGSLINSHTRLMMLDHSTRAAAAGDFGGLAQTPKKAITMGVAPILSAKRIVLLAWGERKAPVIRAALEGTVTEQIPASYLQTHPNALFVIDQAAASDLTRMQTPWLVDTVEWNKQMVKKAVTYLSRTLGKPILKLTNKDYNDNGMSDLLAQVGQAYDLNIDVFNQLQHTITGWPGGKPNADDTNRPERAQPAKKRCLIFSPHPDDDIISMGGTFQRLHDQGHEVHVGYQTSGNIAVADDEALRFADFVVDFNDKFGIDSPEATRIFRDAAAFLREKKGSEMDTEEVRYVKGLIRKGEAKATCRFVGIPVENAHFLNMPFYETGKVEKKPLGEEDIQAVMDVIREVKPHQIYAAGDLADPHGTHKVCLDAIFEAVRRLKNEDFMKECWVWLYRGAWAEWDIHEIEMAVPMSPDQLMRKRLGIFKHQSQKDGVVYQGSDSREFWQRAEERNRATASLYNQLGLAEYEAMEAFVRWKY</sequence>
<dbReference type="InterPro" id="IPR037171">
    <property type="entry name" value="NagB/RpiA_transferase-like"/>
</dbReference>
<dbReference type="SUPFAM" id="SSF100950">
    <property type="entry name" value="NagB/RpiA/CoA transferase-like"/>
    <property type="match status" value="1"/>
</dbReference>
<name>A0A327WZN1_LARAB</name>
<dbReference type="GO" id="GO:0005975">
    <property type="term" value="P:carbohydrate metabolic process"/>
    <property type="evidence" value="ECO:0007669"/>
    <property type="project" value="InterPro"/>
</dbReference>
<dbReference type="InterPro" id="IPR004547">
    <property type="entry name" value="Glucosamine6P_isomerase"/>
</dbReference>
<dbReference type="GO" id="GO:0004342">
    <property type="term" value="F:glucosamine-6-phosphate deaminase activity"/>
    <property type="evidence" value="ECO:0007669"/>
    <property type="project" value="UniProtKB-UniRule"/>
</dbReference>
<evidence type="ECO:0000313" key="3">
    <source>
        <dbReference type="EMBL" id="RAJ97624.1"/>
    </source>
</evidence>
<dbReference type="OrthoDB" id="9791139at2"/>
<dbReference type="Gene3D" id="3.40.50.1360">
    <property type="match status" value="1"/>
</dbReference>
<dbReference type="InterPro" id="IPR018321">
    <property type="entry name" value="Glucosamine6P_isomerase_CS"/>
</dbReference>
<dbReference type="AlphaFoldDB" id="A0A327WZN1"/>
<protein>
    <recommendedName>
        <fullName evidence="1">Glucosamine-6-phosphate deaminase</fullName>
        <ecNumber evidence="1">3.5.99.6</ecNumber>
    </recommendedName>
</protein>
<dbReference type="Proteomes" id="UP000248790">
    <property type="component" value="Unassembled WGS sequence"/>
</dbReference>
<evidence type="ECO:0000313" key="4">
    <source>
        <dbReference type="Proteomes" id="UP000248790"/>
    </source>
</evidence>
<keyword evidence="4" id="KW-1185">Reference proteome</keyword>
<dbReference type="InterPro" id="IPR006148">
    <property type="entry name" value="Glc/Gal-6P_isomerase"/>
</dbReference>
<evidence type="ECO:0000259" key="2">
    <source>
        <dbReference type="Pfam" id="PF01182"/>
    </source>
</evidence>
<dbReference type="InterPro" id="IPR052960">
    <property type="entry name" value="GlcN6P_deaminase-like"/>
</dbReference>
<dbReference type="CDD" id="cd01399">
    <property type="entry name" value="GlcN6P_deaminase"/>
    <property type="match status" value="1"/>
</dbReference>
<accession>A0A327WZN1</accession>
<dbReference type="PROSITE" id="PS01161">
    <property type="entry name" value="GLC_GALNAC_ISOMERASE"/>
    <property type="match status" value="1"/>
</dbReference>
<comment type="caution">
    <text evidence="3">The sequence shown here is derived from an EMBL/GenBank/DDBJ whole genome shotgun (WGS) entry which is preliminary data.</text>
</comment>
<dbReference type="PANTHER" id="PTHR42892">
    <property type="entry name" value="GLUCOSAMINE-6-PHOSPHATE DEAMINASE-LIKE PROTEIN BT_0258-RELATED"/>
    <property type="match status" value="1"/>
</dbReference>
<dbReference type="NCBIfam" id="NF002557">
    <property type="entry name" value="PRK02122.1"/>
    <property type="match status" value="1"/>
</dbReference>
<gene>
    <name evidence="3" type="ORF">LX87_02527</name>
</gene>
<dbReference type="RefSeq" id="WP_111628598.1">
    <property type="nucleotide sequence ID" value="NZ_QLMC01000003.1"/>
</dbReference>
<proteinExistence type="predicted"/>
<dbReference type="InterPro" id="IPR003737">
    <property type="entry name" value="GlcNAc_PI_deacetylase-related"/>
</dbReference>
<dbReference type="Pfam" id="PF02585">
    <property type="entry name" value="PIG-L"/>
    <property type="match status" value="1"/>
</dbReference>
<reference evidence="3 4" key="1">
    <citation type="submission" date="2018-06" db="EMBL/GenBank/DDBJ databases">
        <title>Genomic Encyclopedia of Archaeal and Bacterial Type Strains, Phase II (KMG-II): from individual species to whole genera.</title>
        <authorList>
            <person name="Goeker M."/>
        </authorList>
    </citation>
    <scope>NUCLEOTIDE SEQUENCE [LARGE SCALE GENOMIC DNA]</scope>
    <source>
        <strain evidence="3 4">DSM 21851</strain>
    </source>
</reference>
<dbReference type="EMBL" id="QLMC01000003">
    <property type="protein sequence ID" value="RAJ97624.1"/>
    <property type="molecule type" value="Genomic_DNA"/>
</dbReference>
<evidence type="ECO:0000256" key="1">
    <source>
        <dbReference type="NCBIfam" id="TIGR00502"/>
    </source>
</evidence>
<dbReference type="SUPFAM" id="SSF102588">
    <property type="entry name" value="LmbE-like"/>
    <property type="match status" value="1"/>
</dbReference>
<dbReference type="Pfam" id="PF01182">
    <property type="entry name" value="Glucosamine_iso"/>
    <property type="match status" value="1"/>
</dbReference>
<dbReference type="PANTHER" id="PTHR42892:SF1">
    <property type="entry name" value="GLUCOSAMINE-6-PHOSPHATE ISOMERASE"/>
    <property type="match status" value="1"/>
</dbReference>
<dbReference type="InterPro" id="IPR024078">
    <property type="entry name" value="LmbE-like_dom_sf"/>
</dbReference>
<dbReference type="NCBIfam" id="TIGR00502">
    <property type="entry name" value="nagB"/>
    <property type="match status" value="1"/>
</dbReference>
<dbReference type="Gene3D" id="3.40.50.10320">
    <property type="entry name" value="LmbE-like"/>
    <property type="match status" value="1"/>
</dbReference>
<dbReference type="GO" id="GO:0006046">
    <property type="term" value="P:N-acetylglucosamine catabolic process"/>
    <property type="evidence" value="ECO:0007669"/>
    <property type="project" value="UniProtKB-UniRule"/>
</dbReference>
<dbReference type="EC" id="3.5.99.6" evidence="1"/>